<accession>A0A371RFE7</accession>
<sequence>MSDNKTVPTDVDPKEFLSAVEHDRRREDGFALLEMMNRVTKLKPVMWGPSIIGYGQYHYKYDSGREGDFFYCGFSPRKANMSLYFIPGYGTYSEFFTRLGKHKTGASCVYINKLADIDMGVLEELTAACVKHMKATYG</sequence>
<dbReference type="AlphaFoldDB" id="A0A371RFE7"/>
<name>A0A371RFE7_9PROT</name>
<protein>
    <submittedName>
        <fullName evidence="2">DUF1801 domain-containing protein</fullName>
    </submittedName>
</protein>
<keyword evidence="3" id="KW-1185">Reference proteome</keyword>
<evidence type="ECO:0000313" key="3">
    <source>
        <dbReference type="Proteomes" id="UP000264589"/>
    </source>
</evidence>
<dbReference type="Proteomes" id="UP000264589">
    <property type="component" value="Unassembled WGS sequence"/>
</dbReference>
<dbReference type="SUPFAM" id="SSF159888">
    <property type="entry name" value="YdhG-like"/>
    <property type="match status" value="1"/>
</dbReference>
<comment type="caution">
    <text evidence="2">The sequence shown here is derived from an EMBL/GenBank/DDBJ whole genome shotgun (WGS) entry which is preliminary data.</text>
</comment>
<feature type="domain" description="YdhG-like" evidence="1">
    <location>
        <begin position="25"/>
        <end position="127"/>
    </location>
</feature>
<organism evidence="2 3">
    <name type="scientific">Parvularcula marina</name>
    <dbReference type="NCBI Taxonomy" id="2292771"/>
    <lineage>
        <taxon>Bacteria</taxon>
        <taxon>Pseudomonadati</taxon>
        <taxon>Pseudomonadota</taxon>
        <taxon>Alphaproteobacteria</taxon>
        <taxon>Parvularculales</taxon>
        <taxon>Parvularculaceae</taxon>
        <taxon>Parvularcula</taxon>
    </lineage>
</organism>
<dbReference type="InterPro" id="IPR014922">
    <property type="entry name" value="YdhG-like"/>
</dbReference>
<gene>
    <name evidence="2" type="ORF">DX908_01950</name>
</gene>
<reference evidence="2 3" key="1">
    <citation type="submission" date="2018-08" db="EMBL/GenBank/DDBJ databases">
        <title>Parvularcula sp. SM1705, isolated from surface water of the South Sea China.</title>
        <authorList>
            <person name="Sun L."/>
        </authorList>
    </citation>
    <scope>NUCLEOTIDE SEQUENCE [LARGE SCALE GENOMIC DNA]</scope>
    <source>
        <strain evidence="2 3">SM1705</strain>
    </source>
</reference>
<evidence type="ECO:0000259" key="1">
    <source>
        <dbReference type="Pfam" id="PF08818"/>
    </source>
</evidence>
<dbReference type="RefSeq" id="WP_116390778.1">
    <property type="nucleotide sequence ID" value="NZ_QUQO01000001.1"/>
</dbReference>
<dbReference type="InParanoid" id="A0A371RFE7"/>
<dbReference type="EMBL" id="QUQO01000001">
    <property type="protein sequence ID" value="RFB04150.1"/>
    <property type="molecule type" value="Genomic_DNA"/>
</dbReference>
<dbReference type="OrthoDB" id="5951444at2"/>
<proteinExistence type="predicted"/>
<evidence type="ECO:0000313" key="2">
    <source>
        <dbReference type="EMBL" id="RFB04150.1"/>
    </source>
</evidence>
<dbReference type="Pfam" id="PF08818">
    <property type="entry name" value="DUF1801"/>
    <property type="match status" value="1"/>
</dbReference>